<evidence type="ECO:0000313" key="1">
    <source>
        <dbReference type="EMBL" id="KAF2182550.1"/>
    </source>
</evidence>
<accession>A0A6A6DX54</accession>
<dbReference type="Proteomes" id="UP000800200">
    <property type="component" value="Unassembled WGS sequence"/>
</dbReference>
<proteinExistence type="predicted"/>
<dbReference type="AlphaFoldDB" id="A0A6A6DX54"/>
<dbReference type="EMBL" id="ML994647">
    <property type="protein sequence ID" value="KAF2182550.1"/>
    <property type="molecule type" value="Genomic_DNA"/>
</dbReference>
<dbReference type="OrthoDB" id="3738195at2759"/>
<name>A0A6A6DX54_9PEZI</name>
<gene>
    <name evidence="1" type="ORF">K469DRAFT_711724</name>
</gene>
<sequence length="116" mass="12576">MAKKDNDLNIRMAEASLHVAEASQRDNAAMKAIAEDSKQVALNTSRDSAAMRTIAAMTMVFLPATFTAVSSHMHPPSPIGRPTLRFHRLSSGRVSSTFSPRTTKQWSPGGFGCMLL</sequence>
<evidence type="ECO:0000313" key="2">
    <source>
        <dbReference type="Proteomes" id="UP000800200"/>
    </source>
</evidence>
<organism evidence="1 2">
    <name type="scientific">Zopfia rhizophila CBS 207.26</name>
    <dbReference type="NCBI Taxonomy" id="1314779"/>
    <lineage>
        <taxon>Eukaryota</taxon>
        <taxon>Fungi</taxon>
        <taxon>Dikarya</taxon>
        <taxon>Ascomycota</taxon>
        <taxon>Pezizomycotina</taxon>
        <taxon>Dothideomycetes</taxon>
        <taxon>Dothideomycetes incertae sedis</taxon>
        <taxon>Zopfiaceae</taxon>
        <taxon>Zopfia</taxon>
    </lineage>
</organism>
<keyword evidence="2" id="KW-1185">Reference proteome</keyword>
<protein>
    <submittedName>
        <fullName evidence="1">Uncharacterized protein</fullName>
    </submittedName>
</protein>
<reference evidence="1" key="1">
    <citation type="journal article" date="2020" name="Stud. Mycol.">
        <title>101 Dothideomycetes genomes: a test case for predicting lifestyles and emergence of pathogens.</title>
        <authorList>
            <person name="Haridas S."/>
            <person name="Albert R."/>
            <person name="Binder M."/>
            <person name="Bloem J."/>
            <person name="Labutti K."/>
            <person name="Salamov A."/>
            <person name="Andreopoulos B."/>
            <person name="Baker S."/>
            <person name="Barry K."/>
            <person name="Bills G."/>
            <person name="Bluhm B."/>
            <person name="Cannon C."/>
            <person name="Castanera R."/>
            <person name="Culley D."/>
            <person name="Daum C."/>
            <person name="Ezra D."/>
            <person name="Gonzalez J."/>
            <person name="Henrissat B."/>
            <person name="Kuo A."/>
            <person name="Liang C."/>
            <person name="Lipzen A."/>
            <person name="Lutzoni F."/>
            <person name="Magnuson J."/>
            <person name="Mondo S."/>
            <person name="Nolan M."/>
            <person name="Ohm R."/>
            <person name="Pangilinan J."/>
            <person name="Park H.-J."/>
            <person name="Ramirez L."/>
            <person name="Alfaro M."/>
            <person name="Sun H."/>
            <person name="Tritt A."/>
            <person name="Yoshinaga Y."/>
            <person name="Zwiers L.-H."/>
            <person name="Turgeon B."/>
            <person name="Goodwin S."/>
            <person name="Spatafora J."/>
            <person name="Crous P."/>
            <person name="Grigoriev I."/>
        </authorList>
    </citation>
    <scope>NUCLEOTIDE SEQUENCE</scope>
    <source>
        <strain evidence="1">CBS 207.26</strain>
    </source>
</reference>